<feature type="transmembrane region" description="Helical" evidence="1">
    <location>
        <begin position="198"/>
        <end position="219"/>
    </location>
</feature>
<feature type="transmembrane region" description="Helical" evidence="1">
    <location>
        <begin position="297"/>
        <end position="317"/>
    </location>
</feature>
<feature type="transmembrane region" description="Helical" evidence="1">
    <location>
        <begin position="406"/>
        <end position="427"/>
    </location>
</feature>
<dbReference type="PANTHER" id="PTHR40465:SF1">
    <property type="entry name" value="DUF6534 DOMAIN-CONTAINING PROTEIN"/>
    <property type="match status" value="1"/>
</dbReference>
<evidence type="ECO:0000313" key="3">
    <source>
        <dbReference type="EMBL" id="KAF5383041.1"/>
    </source>
</evidence>
<feature type="domain" description="DUF6534" evidence="2">
    <location>
        <begin position="163"/>
        <end position="249"/>
    </location>
</feature>
<evidence type="ECO:0000259" key="2">
    <source>
        <dbReference type="Pfam" id="PF20152"/>
    </source>
</evidence>
<feature type="transmembrane region" description="Helical" evidence="1">
    <location>
        <begin position="86"/>
        <end position="108"/>
    </location>
</feature>
<organism evidence="3 4">
    <name type="scientific">Tricholomella constricta</name>
    <dbReference type="NCBI Taxonomy" id="117010"/>
    <lineage>
        <taxon>Eukaryota</taxon>
        <taxon>Fungi</taxon>
        <taxon>Dikarya</taxon>
        <taxon>Basidiomycota</taxon>
        <taxon>Agaricomycotina</taxon>
        <taxon>Agaricomycetes</taxon>
        <taxon>Agaricomycetidae</taxon>
        <taxon>Agaricales</taxon>
        <taxon>Tricholomatineae</taxon>
        <taxon>Lyophyllaceae</taxon>
        <taxon>Tricholomella</taxon>
    </lineage>
</organism>
<keyword evidence="1" id="KW-1133">Transmembrane helix</keyword>
<feature type="transmembrane region" description="Helical" evidence="1">
    <location>
        <begin position="45"/>
        <end position="66"/>
    </location>
</feature>
<dbReference type="Proteomes" id="UP000565441">
    <property type="component" value="Unassembled WGS sequence"/>
</dbReference>
<keyword evidence="1" id="KW-0472">Membrane</keyword>
<comment type="caution">
    <text evidence="3">The sequence shown here is derived from an EMBL/GenBank/DDBJ whole genome shotgun (WGS) entry which is preliminary data.</text>
</comment>
<protein>
    <recommendedName>
        <fullName evidence="2">DUF6534 domain-containing protein</fullName>
    </recommendedName>
</protein>
<accession>A0A8H5HGC9</accession>
<feature type="transmembrane region" description="Helical" evidence="1">
    <location>
        <begin position="120"/>
        <end position="145"/>
    </location>
</feature>
<feature type="transmembrane region" description="Helical" evidence="1">
    <location>
        <begin position="372"/>
        <end position="394"/>
    </location>
</feature>
<dbReference type="OrthoDB" id="3265526at2759"/>
<evidence type="ECO:0000313" key="4">
    <source>
        <dbReference type="Proteomes" id="UP000565441"/>
    </source>
</evidence>
<gene>
    <name evidence="3" type="ORF">D9615_004797</name>
</gene>
<dbReference type="PANTHER" id="PTHR40465">
    <property type="entry name" value="CHROMOSOME 1, WHOLE GENOME SHOTGUN SEQUENCE"/>
    <property type="match status" value="1"/>
</dbReference>
<name>A0A8H5HGC9_9AGAR</name>
<dbReference type="AlphaFoldDB" id="A0A8H5HGC9"/>
<sequence>MPSIPLLFGPMLIGVFFNMILYGVLIVQVYNYYQMYKKDVSWIRYLVLYLFIVESANTAFDMFIVYEPLILRYGDPDGTKYFPTLFATEPIVIVAVSFPIQLFFAWRINVLTKSIWIPSIIVLLATVSLAGGIWTGVMIAILRLFAKKPELHNPALVWFLSGCVADVLITATLVYTLSKRRTGFVATDDTISKIMRMTVQTGMLTAFFAVGDVIFFMTLPRTALNFLWDLALSKLYSNCLLSTLNARASLNRKVTGSSDRPRISTANNQQRQLDAFESSHARRDIFLPSGMAGVQPLYGPMLIGVFFNMILYGVLIVQMFSYYQTYGSKDAIRTKSLVLYLFLVETINTGLNMVMMYEPLIIRHGTEDATKFFPLMLTSEPIMIVAISTPIQIFFARRIWKFSGSLWIPGAICMLAMCSLAGGIWTAVKTKNLRLFVMKPRLHTPALVWFVTAAAADILITFSLALILYKRKTGHSTTDALIGRIIAFTLQTGFLTALLAISDVIFFLALPRVTINFIWDLILTKIYANSLLSTLNARAEWNNQLEAQRNDLIFHDVQQSVGPRPVVSGNSFPHDIAPTNYESSFYVLEVP</sequence>
<feature type="transmembrane region" description="Helical" evidence="1">
    <location>
        <begin position="481"/>
        <end position="510"/>
    </location>
</feature>
<dbReference type="InterPro" id="IPR045339">
    <property type="entry name" value="DUF6534"/>
</dbReference>
<dbReference type="Pfam" id="PF20152">
    <property type="entry name" value="DUF6534"/>
    <property type="match status" value="2"/>
</dbReference>
<feature type="transmembrane region" description="Helical" evidence="1">
    <location>
        <begin position="12"/>
        <end position="33"/>
    </location>
</feature>
<feature type="domain" description="DUF6534" evidence="2">
    <location>
        <begin position="453"/>
        <end position="539"/>
    </location>
</feature>
<keyword evidence="1" id="KW-0812">Transmembrane</keyword>
<feature type="transmembrane region" description="Helical" evidence="1">
    <location>
        <begin position="447"/>
        <end position="469"/>
    </location>
</feature>
<reference evidence="3 4" key="1">
    <citation type="journal article" date="2020" name="ISME J.">
        <title>Uncovering the hidden diversity of litter-decomposition mechanisms in mushroom-forming fungi.</title>
        <authorList>
            <person name="Floudas D."/>
            <person name="Bentzer J."/>
            <person name="Ahren D."/>
            <person name="Johansson T."/>
            <person name="Persson P."/>
            <person name="Tunlid A."/>
        </authorList>
    </citation>
    <scope>NUCLEOTIDE SEQUENCE [LARGE SCALE GENOMIC DNA]</scope>
    <source>
        <strain evidence="3 4">CBS 661.87</strain>
    </source>
</reference>
<proteinExistence type="predicted"/>
<keyword evidence="4" id="KW-1185">Reference proteome</keyword>
<evidence type="ECO:0000256" key="1">
    <source>
        <dbReference type="SAM" id="Phobius"/>
    </source>
</evidence>
<dbReference type="EMBL" id="JAACJP010000007">
    <property type="protein sequence ID" value="KAF5383041.1"/>
    <property type="molecule type" value="Genomic_DNA"/>
</dbReference>
<feature type="transmembrane region" description="Helical" evidence="1">
    <location>
        <begin position="157"/>
        <end position="177"/>
    </location>
</feature>
<feature type="transmembrane region" description="Helical" evidence="1">
    <location>
        <begin position="337"/>
        <end position="357"/>
    </location>
</feature>